<feature type="transmembrane region" description="Helical" evidence="2">
    <location>
        <begin position="32"/>
        <end position="48"/>
    </location>
</feature>
<keyword evidence="4" id="KW-1185">Reference proteome</keyword>
<keyword evidence="2" id="KW-0472">Membrane</keyword>
<evidence type="ECO:0000313" key="3">
    <source>
        <dbReference type="EMBL" id="MDN5204461.1"/>
    </source>
</evidence>
<keyword evidence="2" id="KW-0812">Transmembrane</keyword>
<evidence type="ECO:0000256" key="2">
    <source>
        <dbReference type="SAM" id="Phobius"/>
    </source>
</evidence>
<evidence type="ECO:0000313" key="4">
    <source>
        <dbReference type="Proteomes" id="UP001172082"/>
    </source>
</evidence>
<feature type="compositionally biased region" description="Basic residues" evidence="1">
    <location>
        <begin position="59"/>
        <end position="72"/>
    </location>
</feature>
<accession>A0ABT8KUN0</accession>
<name>A0ABT8KUN0_9BACT</name>
<sequence length="72" mass="8347">MKLSAIIIFSLAVVLFVIGVHQTILYGVGNSYWIFMFSFGLLLLYQMRKQKEDDPAKKAMPRKKVKKQPSKR</sequence>
<protein>
    <submittedName>
        <fullName evidence="3">Uncharacterized protein</fullName>
    </submittedName>
</protein>
<comment type="caution">
    <text evidence="3">The sequence shown here is derived from an EMBL/GenBank/DDBJ whole genome shotgun (WGS) entry which is preliminary data.</text>
</comment>
<keyword evidence="2" id="KW-1133">Transmembrane helix</keyword>
<proteinExistence type="predicted"/>
<gene>
    <name evidence="3" type="ORF">QQ008_23915</name>
</gene>
<evidence type="ECO:0000256" key="1">
    <source>
        <dbReference type="SAM" id="MobiDB-lite"/>
    </source>
</evidence>
<reference evidence="3" key="1">
    <citation type="submission" date="2023-06" db="EMBL/GenBank/DDBJ databases">
        <title>Genomic of Parafulvivirga corallium.</title>
        <authorList>
            <person name="Wang G."/>
        </authorList>
    </citation>
    <scope>NUCLEOTIDE SEQUENCE</scope>
    <source>
        <strain evidence="3">BMA10</strain>
    </source>
</reference>
<feature type="region of interest" description="Disordered" evidence="1">
    <location>
        <begin position="52"/>
        <end position="72"/>
    </location>
</feature>
<organism evidence="3 4">
    <name type="scientific">Splendidivirga corallicola</name>
    <dbReference type="NCBI Taxonomy" id="3051826"/>
    <lineage>
        <taxon>Bacteria</taxon>
        <taxon>Pseudomonadati</taxon>
        <taxon>Bacteroidota</taxon>
        <taxon>Cytophagia</taxon>
        <taxon>Cytophagales</taxon>
        <taxon>Splendidivirgaceae</taxon>
        <taxon>Splendidivirga</taxon>
    </lineage>
</organism>
<dbReference type="EMBL" id="JAUJEA010000011">
    <property type="protein sequence ID" value="MDN5204461.1"/>
    <property type="molecule type" value="Genomic_DNA"/>
</dbReference>
<dbReference type="Proteomes" id="UP001172082">
    <property type="component" value="Unassembled WGS sequence"/>
</dbReference>